<evidence type="ECO:0000256" key="4">
    <source>
        <dbReference type="ARBA" id="ARBA00022692"/>
    </source>
</evidence>
<proteinExistence type="inferred from homology"/>
<evidence type="ECO:0000256" key="5">
    <source>
        <dbReference type="ARBA" id="ARBA00022989"/>
    </source>
</evidence>
<dbReference type="GO" id="GO:0055085">
    <property type="term" value="P:transmembrane transport"/>
    <property type="evidence" value="ECO:0007669"/>
    <property type="project" value="InterPro"/>
</dbReference>
<keyword evidence="10" id="KW-1185">Reference proteome</keyword>
<dbReference type="CDD" id="cd06261">
    <property type="entry name" value="TM_PBP2"/>
    <property type="match status" value="1"/>
</dbReference>
<evidence type="ECO:0000256" key="2">
    <source>
        <dbReference type="ARBA" id="ARBA00022448"/>
    </source>
</evidence>
<dbReference type="InterPro" id="IPR000515">
    <property type="entry name" value="MetI-like"/>
</dbReference>
<dbReference type="Proteomes" id="UP000431080">
    <property type="component" value="Unassembled WGS sequence"/>
</dbReference>
<feature type="transmembrane region" description="Helical" evidence="7">
    <location>
        <begin position="86"/>
        <end position="113"/>
    </location>
</feature>
<protein>
    <submittedName>
        <fullName evidence="9">ABC transporter permease subunit</fullName>
    </submittedName>
</protein>
<dbReference type="EMBL" id="WJIF01000004">
    <property type="protein sequence ID" value="MRG59947.1"/>
    <property type="molecule type" value="Genomic_DNA"/>
</dbReference>
<dbReference type="GO" id="GO:0005886">
    <property type="term" value="C:plasma membrane"/>
    <property type="evidence" value="ECO:0007669"/>
    <property type="project" value="UniProtKB-SubCell"/>
</dbReference>
<dbReference type="Pfam" id="PF00528">
    <property type="entry name" value="BPD_transp_1"/>
    <property type="match status" value="1"/>
</dbReference>
<evidence type="ECO:0000256" key="3">
    <source>
        <dbReference type="ARBA" id="ARBA00022475"/>
    </source>
</evidence>
<accession>A0A6I2F844</accession>
<comment type="caution">
    <text evidence="9">The sequence shown here is derived from an EMBL/GenBank/DDBJ whole genome shotgun (WGS) entry which is preliminary data.</text>
</comment>
<keyword evidence="3" id="KW-1003">Cell membrane</keyword>
<comment type="subcellular location">
    <subcellularLocation>
        <location evidence="1 7">Cell membrane</location>
        <topology evidence="1 7">Multi-pass membrane protein</topology>
    </subcellularLocation>
</comment>
<keyword evidence="5 7" id="KW-1133">Transmembrane helix</keyword>
<comment type="similarity">
    <text evidence="7">Belongs to the binding-protein-dependent transport system permease family.</text>
</comment>
<dbReference type="SUPFAM" id="SSF161098">
    <property type="entry name" value="MetI-like"/>
    <property type="match status" value="1"/>
</dbReference>
<feature type="transmembrane region" description="Helical" evidence="7">
    <location>
        <begin position="31"/>
        <end position="53"/>
    </location>
</feature>
<dbReference type="Gene3D" id="1.10.3720.10">
    <property type="entry name" value="MetI-like"/>
    <property type="match status" value="1"/>
</dbReference>
<dbReference type="PANTHER" id="PTHR32243">
    <property type="entry name" value="MALTOSE TRANSPORT SYSTEM PERMEASE-RELATED"/>
    <property type="match status" value="1"/>
</dbReference>
<dbReference type="AlphaFoldDB" id="A0A6I2F844"/>
<evidence type="ECO:0000313" key="9">
    <source>
        <dbReference type="EMBL" id="MRG59947.1"/>
    </source>
</evidence>
<sequence>MTTQALHARQARGIRRSRIQAQDHSRNPIRIIVAIVLAALFAFPIVWTTIGAFKSPTEANASPPVWWPSTLTLENFAKLDGTGSSLLVYVLNSVAVTTMTVLITTVAAVLAGYALARYRFRGQNAFFGVTIGMLLVPYPALLVSLFTVMVWFGLTNSLFGLALIYSTFQMPFAIYMMRNSFESVPDELIEAAELDGCTKFSALPRVILPLVAPGVVTVALFAFLAAWNEFLAALVLLNDNPSFTLPIALVNAQNGPLNTIDWGALQAGITVTMLPCVILFILLQRYYVSGLVAGTGK</sequence>
<evidence type="ECO:0000256" key="1">
    <source>
        <dbReference type="ARBA" id="ARBA00004651"/>
    </source>
</evidence>
<feature type="transmembrane region" description="Helical" evidence="7">
    <location>
        <begin position="206"/>
        <end position="227"/>
    </location>
</feature>
<evidence type="ECO:0000256" key="7">
    <source>
        <dbReference type="RuleBase" id="RU363032"/>
    </source>
</evidence>
<keyword evidence="2 7" id="KW-0813">Transport</keyword>
<keyword evidence="4 7" id="KW-0812">Transmembrane</keyword>
<organism evidence="9 10">
    <name type="scientific">Agromyces agglutinans</name>
    <dbReference type="NCBI Taxonomy" id="2662258"/>
    <lineage>
        <taxon>Bacteria</taxon>
        <taxon>Bacillati</taxon>
        <taxon>Actinomycetota</taxon>
        <taxon>Actinomycetes</taxon>
        <taxon>Micrococcales</taxon>
        <taxon>Microbacteriaceae</taxon>
        <taxon>Agromyces</taxon>
    </lineage>
</organism>
<evidence type="ECO:0000256" key="6">
    <source>
        <dbReference type="ARBA" id="ARBA00023136"/>
    </source>
</evidence>
<dbReference type="InterPro" id="IPR050901">
    <property type="entry name" value="BP-dep_ABC_trans_perm"/>
</dbReference>
<dbReference type="RefSeq" id="WP_153684419.1">
    <property type="nucleotide sequence ID" value="NZ_WJIF01000004.1"/>
</dbReference>
<gene>
    <name evidence="9" type="ORF">GE115_08705</name>
</gene>
<dbReference type="InterPro" id="IPR035906">
    <property type="entry name" value="MetI-like_sf"/>
</dbReference>
<feature type="transmembrane region" description="Helical" evidence="7">
    <location>
        <begin position="264"/>
        <end position="283"/>
    </location>
</feature>
<evidence type="ECO:0000259" key="8">
    <source>
        <dbReference type="PROSITE" id="PS50928"/>
    </source>
</evidence>
<dbReference type="PROSITE" id="PS50928">
    <property type="entry name" value="ABC_TM1"/>
    <property type="match status" value="1"/>
</dbReference>
<dbReference type="PANTHER" id="PTHR32243:SF18">
    <property type="entry name" value="INNER MEMBRANE ABC TRANSPORTER PERMEASE PROTEIN YCJP"/>
    <property type="match status" value="1"/>
</dbReference>
<feature type="domain" description="ABC transmembrane type-1" evidence="8">
    <location>
        <begin position="90"/>
        <end position="283"/>
    </location>
</feature>
<reference evidence="9 10" key="1">
    <citation type="submission" date="2019-10" db="EMBL/GenBank/DDBJ databases">
        <authorList>
            <person name="Nie G."/>
            <person name="Ming H."/>
            <person name="Yi B."/>
        </authorList>
    </citation>
    <scope>NUCLEOTIDE SEQUENCE [LARGE SCALE GENOMIC DNA]</scope>
    <source>
        <strain evidence="9 10">CFH 90414</strain>
    </source>
</reference>
<keyword evidence="6 7" id="KW-0472">Membrane</keyword>
<name>A0A6I2F844_9MICO</name>
<evidence type="ECO:0000313" key="10">
    <source>
        <dbReference type="Proteomes" id="UP000431080"/>
    </source>
</evidence>
<feature type="transmembrane region" description="Helical" evidence="7">
    <location>
        <begin position="125"/>
        <end position="152"/>
    </location>
</feature>